<dbReference type="PANTHER" id="PTHR30270:SF0">
    <property type="entry name" value="THIAMINE-MONOPHOSPHATE KINASE"/>
    <property type="match status" value="1"/>
</dbReference>
<keyword evidence="2" id="KW-0479">Metal-binding</keyword>
<evidence type="ECO:0000313" key="6">
    <source>
        <dbReference type="Proteomes" id="UP000199256"/>
    </source>
</evidence>
<protein>
    <recommendedName>
        <fullName evidence="2">Thiamine-monophosphate kinase</fullName>
        <shortName evidence="2">TMP kinase</shortName>
        <shortName evidence="2">Thiamine-phosphate kinase</shortName>
        <ecNumber evidence="2">2.7.4.16</ecNumber>
    </recommendedName>
</protein>
<dbReference type="InterPro" id="IPR036676">
    <property type="entry name" value="PurM-like_C_sf"/>
</dbReference>
<dbReference type="GO" id="GO:0005524">
    <property type="term" value="F:ATP binding"/>
    <property type="evidence" value="ECO:0007669"/>
    <property type="project" value="UniProtKB-UniRule"/>
</dbReference>
<dbReference type="Proteomes" id="UP000199256">
    <property type="component" value="Unassembled WGS sequence"/>
</dbReference>
<dbReference type="UniPathway" id="UPA00060">
    <property type="reaction ID" value="UER00142"/>
</dbReference>
<keyword evidence="2 5" id="KW-0418">Kinase</keyword>
<dbReference type="InterPro" id="IPR036921">
    <property type="entry name" value="PurM-like_N_sf"/>
</dbReference>
<sequence>MKEFNLIHRHFTRPSTSADTLLGVGDDAALIQLPANQTLAVCVDTLVADVHFPKDTHPRDIGHKALAVNLSDLAAMAATPRWATLALTLPEHDDTWLTAFADGFHTLAQEHGVDLIGGDTTRGPLTITVQVMGYVPPGQALRRNGAQPGDHILVTGTLGDAALALEQWDDDQPDPTLRARLTRPTPRIAAGHILRSRARAGIDISDGLVQDLGHILKASGLGATLQAGALPLSEAFRHAMGDSTNWQYPLAGGDDYELLFTLGEADVDPIREQLAGQGSPATVIGRIEAEPGLRVLGPDGASLTLEQGGYSHFGN</sequence>
<feature type="binding site" evidence="2">
    <location>
        <position position="203"/>
    </location>
    <ligand>
        <name>Mg(2+)</name>
        <dbReference type="ChEBI" id="CHEBI:18420"/>
        <label>3</label>
    </ligand>
</feature>
<dbReference type="SUPFAM" id="SSF56042">
    <property type="entry name" value="PurM C-terminal domain-like"/>
    <property type="match status" value="1"/>
</dbReference>
<comment type="catalytic activity">
    <reaction evidence="2">
        <text>thiamine phosphate + ATP = thiamine diphosphate + ADP</text>
        <dbReference type="Rhea" id="RHEA:15913"/>
        <dbReference type="ChEBI" id="CHEBI:30616"/>
        <dbReference type="ChEBI" id="CHEBI:37575"/>
        <dbReference type="ChEBI" id="CHEBI:58937"/>
        <dbReference type="ChEBI" id="CHEBI:456216"/>
        <dbReference type="EC" id="2.7.4.16"/>
    </reaction>
</comment>
<dbReference type="PANTHER" id="PTHR30270">
    <property type="entry name" value="THIAMINE-MONOPHOSPHATE KINASE"/>
    <property type="match status" value="1"/>
</dbReference>
<proteinExistence type="inferred from homology"/>
<feature type="binding site" evidence="2">
    <location>
        <position position="44"/>
    </location>
    <ligand>
        <name>Mg(2+)</name>
        <dbReference type="ChEBI" id="CHEBI:18420"/>
        <label>2</label>
    </ligand>
</feature>
<comment type="pathway">
    <text evidence="2">Cofactor biosynthesis; thiamine diphosphate biosynthesis; thiamine diphosphate from thiamine phosphate: step 1/1.</text>
</comment>
<dbReference type="Pfam" id="PF02769">
    <property type="entry name" value="AIRS_C"/>
    <property type="match status" value="1"/>
</dbReference>
<name>A0A1H7FBV7_9GAMM</name>
<comment type="miscellaneous">
    <text evidence="2">Reaction mechanism of ThiL seems to utilize a direct, inline transfer of the gamma-phosphate of ATP to TMP rather than a phosphorylated enzyme intermediate.</text>
</comment>
<comment type="function">
    <text evidence="2">Catalyzes the ATP-dependent phosphorylation of thiamine-monophosphate (TMP) to form thiamine-pyrophosphate (TPP), the active form of vitamin B1.</text>
</comment>
<dbReference type="PIRSF" id="PIRSF005303">
    <property type="entry name" value="Thiam_monoph_kin"/>
    <property type="match status" value="1"/>
</dbReference>
<dbReference type="EMBL" id="FOAA01000001">
    <property type="protein sequence ID" value="SEK23586.1"/>
    <property type="molecule type" value="Genomic_DNA"/>
</dbReference>
<dbReference type="CDD" id="cd02194">
    <property type="entry name" value="ThiL"/>
    <property type="match status" value="1"/>
</dbReference>
<keyword evidence="2" id="KW-0808">Transferase</keyword>
<reference evidence="6" key="1">
    <citation type="submission" date="2016-10" db="EMBL/GenBank/DDBJ databases">
        <authorList>
            <person name="Varghese N."/>
            <person name="Submissions S."/>
        </authorList>
    </citation>
    <scope>NUCLEOTIDE SEQUENCE [LARGE SCALE GENOMIC DNA]</scope>
    <source>
        <strain evidence="6">DSM 241</strain>
    </source>
</reference>
<dbReference type="SUPFAM" id="SSF55326">
    <property type="entry name" value="PurM N-terminal domain-like"/>
    <property type="match status" value="1"/>
</dbReference>
<dbReference type="RefSeq" id="WP_090249711.1">
    <property type="nucleotide sequence ID" value="NZ_FOAA01000001.1"/>
</dbReference>
<feature type="binding site" evidence="2">
    <location>
        <position position="72"/>
    </location>
    <ligand>
        <name>Mg(2+)</name>
        <dbReference type="ChEBI" id="CHEBI:18420"/>
        <label>4</label>
    </ligand>
</feature>
<feature type="binding site" evidence="2">
    <location>
        <position position="72"/>
    </location>
    <ligand>
        <name>Mg(2+)</name>
        <dbReference type="ChEBI" id="CHEBI:18420"/>
        <label>2</label>
    </ligand>
</feature>
<feature type="binding site" evidence="2">
    <location>
        <position position="44"/>
    </location>
    <ligand>
        <name>Mg(2+)</name>
        <dbReference type="ChEBI" id="CHEBI:18420"/>
        <label>1</label>
    </ligand>
</feature>
<dbReference type="GO" id="GO:0000287">
    <property type="term" value="F:magnesium ion binding"/>
    <property type="evidence" value="ECO:0007669"/>
    <property type="project" value="UniProtKB-UniRule"/>
</dbReference>
<dbReference type="GO" id="GO:0009030">
    <property type="term" value="F:thiamine-phosphate kinase activity"/>
    <property type="evidence" value="ECO:0007669"/>
    <property type="project" value="UniProtKB-UniRule"/>
</dbReference>
<dbReference type="Gene3D" id="3.90.650.10">
    <property type="entry name" value="PurM-like C-terminal domain"/>
    <property type="match status" value="1"/>
</dbReference>
<evidence type="ECO:0000256" key="2">
    <source>
        <dbReference type="HAMAP-Rule" id="MF_02128"/>
    </source>
</evidence>
<organism evidence="5 6">
    <name type="scientific">Ectothiorhodospira marina</name>
    <dbReference type="NCBI Taxonomy" id="1396821"/>
    <lineage>
        <taxon>Bacteria</taxon>
        <taxon>Pseudomonadati</taxon>
        <taxon>Pseudomonadota</taxon>
        <taxon>Gammaproteobacteria</taxon>
        <taxon>Chromatiales</taxon>
        <taxon>Ectothiorhodospiraceae</taxon>
        <taxon>Ectothiorhodospira</taxon>
    </lineage>
</organism>
<comment type="caution">
    <text evidence="2">Lacks conserved residue(s) required for the propagation of feature annotation.</text>
</comment>
<gene>
    <name evidence="2" type="primary">thiL</name>
    <name evidence="5" type="ORF">SAMN05444515_101186</name>
</gene>
<feature type="binding site" evidence="2">
    <location>
        <position position="51"/>
    </location>
    <ligand>
        <name>substrate</name>
    </ligand>
</feature>
<dbReference type="InterPro" id="IPR016188">
    <property type="entry name" value="PurM-like_N"/>
</dbReference>
<feature type="binding site" evidence="2">
    <location>
        <position position="119"/>
    </location>
    <ligand>
        <name>Mg(2+)</name>
        <dbReference type="ChEBI" id="CHEBI:18420"/>
        <label>1</label>
    </ligand>
</feature>
<feature type="binding site" evidence="2">
    <location>
        <position position="206"/>
    </location>
    <ligand>
        <name>Mg(2+)</name>
        <dbReference type="ChEBI" id="CHEBI:18420"/>
        <label>5</label>
    </ligand>
</feature>
<feature type="binding site" evidence="2">
    <location>
        <position position="72"/>
    </location>
    <ligand>
        <name>Mg(2+)</name>
        <dbReference type="ChEBI" id="CHEBI:18420"/>
        <label>3</label>
    </ligand>
</feature>
<dbReference type="OrthoDB" id="9802811at2"/>
<dbReference type="GO" id="GO:0009229">
    <property type="term" value="P:thiamine diphosphate biosynthetic process"/>
    <property type="evidence" value="ECO:0007669"/>
    <property type="project" value="UniProtKB-UniRule"/>
</dbReference>
<evidence type="ECO:0000259" key="3">
    <source>
        <dbReference type="Pfam" id="PF00586"/>
    </source>
</evidence>
<accession>A0A1H7FBV7</accession>
<feature type="binding site" evidence="2">
    <location>
        <position position="254"/>
    </location>
    <ligand>
        <name>substrate</name>
    </ligand>
</feature>
<evidence type="ECO:0000313" key="5">
    <source>
        <dbReference type="EMBL" id="SEK23586.1"/>
    </source>
</evidence>
<keyword evidence="2" id="KW-0460">Magnesium</keyword>
<dbReference type="GO" id="GO:0009228">
    <property type="term" value="P:thiamine biosynthetic process"/>
    <property type="evidence" value="ECO:0007669"/>
    <property type="project" value="UniProtKB-KW"/>
</dbReference>
<dbReference type="InterPro" id="IPR010918">
    <property type="entry name" value="PurM-like_C_dom"/>
</dbReference>
<keyword evidence="6" id="KW-1185">Reference proteome</keyword>
<dbReference type="HAMAP" id="MF_02128">
    <property type="entry name" value="TMP_kinase"/>
    <property type="match status" value="1"/>
</dbReference>
<evidence type="ECO:0000256" key="1">
    <source>
        <dbReference type="ARBA" id="ARBA00022977"/>
    </source>
</evidence>
<evidence type="ECO:0000259" key="4">
    <source>
        <dbReference type="Pfam" id="PF02769"/>
    </source>
</evidence>
<keyword evidence="2" id="KW-0547">Nucleotide-binding</keyword>
<feature type="binding site" evidence="2">
    <location>
        <begin position="118"/>
        <end position="119"/>
    </location>
    <ligand>
        <name>ATP</name>
        <dbReference type="ChEBI" id="CHEBI:30616"/>
    </ligand>
</feature>
<dbReference type="STRING" id="1396821.SAMN05444515_101186"/>
<dbReference type="InterPro" id="IPR006283">
    <property type="entry name" value="ThiL-like"/>
</dbReference>
<dbReference type="EC" id="2.7.4.16" evidence="2"/>
<feature type="binding site" evidence="2">
    <location>
        <position position="27"/>
    </location>
    <ligand>
        <name>Mg(2+)</name>
        <dbReference type="ChEBI" id="CHEBI:18420"/>
        <label>4</label>
    </ligand>
</feature>
<comment type="similarity">
    <text evidence="2">Belongs to the thiamine-monophosphate kinase family.</text>
</comment>
<feature type="domain" description="PurM-like N-terminal" evidence="3">
    <location>
        <begin position="25"/>
        <end position="135"/>
    </location>
</feature>
<dbReference type="AlphaFoldDB" id="A0A1H7FBV7"/>
<dbReference type="Gene3D" id="3.30.1330.10">
    <property type="entry name" value="PurM-like, N-terminal domain"/>
    <property type="match status" value="1"/>
</dbReference>
<feature type="binding site" evidence="2">
    <location>
        <position position="27"/>
    </location>
    <ligand>
        <name>Mg(2+)</name>
        <dbReference type="ChEBI" id="CHEBI:18420"/>
        <label>3</label>
    </ligand>
</feature>
<feature type="binding site" evidence="2">
    <location>
        <position position="205"/>
    </location>
    <ligand>
        <name>ATP</name>
        <dbReference type="ChEBI" id="CHEBI:30616"/>
    </ligand>
</feature>
<feature type="binding site" evidence="2">
    <location>
        <position position="310"/>
    </location>
    <ligand>
        <name>substrate</name>
    </ligand>
</feature>
<feature type="domain" description="PurM-like C-terminal" evidence="4">
    <location>
        <begin position="147"/>
        <end position="295"/>
    </location>
</feature>
<keyword evidence="2" id="KW-0067">ATP-binding</keyword>
<dbReference type="NCBIfam" id="TIGR01379">
    <property type="entry name" value="thiL"/>
    <property type="match status" value="1"/>
</dbReference>
<dbReference type="Pfam" id="PF00586">
    <property type="entry name" value="AIRS"/>
    <property type="match status" value="1"/>
</dbReference>
<keyword evidence="1 2" id="KW-0784">Thiamine biosynthesis</keyword>
<feature type="binding site" evidence="2">
    <location>
        <position position="143"/>
    </location>
    <ligand>
        <name>ATP</name>
        <dbReference type="ChEBI" id="CHEBI:30616"/>
    </ligand>
</feature>